<keyword evidence="4" id="KW-1185">Reference proteome</keyword>
<dbReference type="EMBL" id="JAUEPN010000003">
    <property type="protein sequence ID" value="KAK3296626.1"/>
    <property type="molecule type" value="Genomic_DNA"/>
</dbReference>
<feature type="chain" id="PRO_5042096453" evidence="2">
    <location>
        <begin position="31"/>
        <end position="77"/>
    </location>
</feature>
<evidence type="ECO:0000313" key="4">
    <source>
        <dbReference type="Proteomes" id="UP001278766"/>
    </source>
</evidence>
<accession>A0AAE0LSY8</accession>
<proteinExistence type="predicted"/>
<gene>
    <name evidence="3" type="ORF">B0H64DRAFT_389650</name>
</gene>
<feature type="signal peptide" evidence="2">
    <location>
        <begin position="1"/>
        <end position="30"/>
    </location>
</feature>
<comment type="caution">
    <text evidence="3">The sequence shown here is derived from an EMBL/GenBank/DDBJ whole genome shotgun (WGS) entry which is preliminary data.</text>
</comment>
<protein>
    <submittedName>
        <fullName evidence="3">Uncharacterized protein</fullName>
    </submittedName>
</protein>
<dbReference type="GeneID" id="87840299"/>
<dbReference type="AlphaFoldDB" id="A0AAE0LSY8"/>
<evidence type="ECO:0000256" key="2">
    <source>
        <dbReference type="SAM" id="SignalP"/>
    </source>
</evidence>
<reference evidence="3" key="1">
    <citation type="journal article" date="2023" name="Mol. Phylogenet. Evol.">
        <title>Genome-scale phylogeny and comparative genomics of the fungal order Sordariales.</title>
        <authorList>
            <person name="Hensen N."/>
            <person name="Bonometti L."/>
            <person name="Westerberg I."/>
            <person name="Brannstrom I.O."/>
            <person name="Guillou S."/>
            <person name="Cros-Aarteil S."/>
            <person name="Calhoun S."/>
            <person name="Haridas S."/>
            <person name="Kuo A."/>
            <person name="Mondo S."/>
            <person name="Pangilinan J."/>
            <person name="Riley R."/>
            <person name="LaButti K."/>
            <person name="Andreopoulos B."/>
            <person name="Lipzen A."/>
            <person name="Chen C."/>
            <person name="Yan M."/>
            <person name="Daum C."/>
            <person name="Ng V."/>
            <person name="Clum A."/>
            <person name="Steindorff A."/>
            <person name="Ohm R.A."/>
            <person name="Martin F."/>
            <person name="Silar P."/>
            <person name="Natvig D.O."/>
            <person name="Lalanne C."/>
            <person name="Gautier V."/>
            <person name="Ament-Velasquez S.L."/>
            <person name="Kruys A."/>
            <person name="Hutchinson M.I."/>
            <person name="Powell A.J."/>
            <person name="Barry K."/>
            <person name="Miller A.N."/>
            <person name="Grigoriev I.V."/>
            <person name="Debuchy R."/>
            <person name="Gladieux P."/>
            <person name="Hiltunen Thoren M."/>
            <person name="Johannesson H."/>
        </authorList>
    </citation>
    <scope>NUCLEOTIDE SEQUENCE</scope>
    <source>
        <strain evidence="3">CBS 168.71</strain>
    </source>
</reference>
<reference evidence="3" key="2">
    <citation type="submission" date="2023-06" db="EMBL/GenBank/DDBJ databases">
        <authorList>
            <consortium name="Lawrence Berkeley National Laboratory"/>
            <person name="Haridas S."/>
            <person name="Hensen N."/>
            <person name="Bonometti L."/>
            <person name="Westerberg I."/>
            <person name="Brannstrom I.O."/>
            <person name="Guillou S."/>
            <person name="Cros-Aarteil S."/>
            <person name="Calhoun S."/>
            <person name="Kuo A."/>
            <person name="Mondo S."/>
            <person name="Pangilinan J."/>
            <person name="Riley R."/>
            <person name="Labutti K."/>
            <person name="Andreopoulos B."/>
            <person name="Lipzen A."/>
            <person name="Chen C."/>
            <person name="Yanf M."/>
            <person name="Daum C."/>
            <person name="Ng V."/>
            <person name="Clum A."/>
            <person name="Steindorff A."/>
            <person name="Ohm R."/>
            <person name="Martin F."/>
            <person name="Silar P."/>
            <person name="Natvig D."/>
            <person name="Lalanne C."/>
            <person name="Gautier V."/>
            <person name="Ament-Velasquez S.L."/>
            <person name="Kruys A."/>
            <person name="Hutchinson M.I."/>
            <person name="Powell A.J."/>
            <person name="Barry K."/>
            <person name="Miller A.N."/>
            <person name="Grigoriev I.V."/>
            <person name="Debuchy R."/>
            <person name="Gladieux P."/>
            <person name="Thoren M.H."/>
            <person name="Johannesson H."/>
        </authorList>
    </citation>
    <scope>NUCLEOTIDE SEQUENCE</scope>
    <source>
        <strain evidence="3">CBS 168.71</strain>
    </source>
</reference>
<evidence type="ECO:0000313" key="3">
    <source>
        <dbReference type="EMBL" id="KAK3296626.1"/>
    </source>
</evidence>
<feature type="region of interest" description="Disordered" evidence="1">
    <location>
        <begin position="52"/>
        <end position="77"/>
    </location>
</feature>
<organism evidence="3 4">
    <name type="scientific">Chaetomium fimeti</name>
    <dbReference type="NCBI Taxonomy" id="1854472"/>
    <lineage>
        <taxon>Eukaryota</taxon>
        <taxon>Fungi</taxon>
        <taxon>Dikarya</taxon>
        <taxon>Ascomycota</taxon>
        <taxon>Pezizomycotina</taxon>
        <taxon>Sordariomycetes</taxon>
        <taxon>Sordariomycetidae</taxon>
        <taxon>Sordariales</taxon>
        <taxon>Chaetomiaceae</taxon>
        <taxon>Chaetomium</taxon>
    </lineage>
</organism>
<name>A0AAE0LSY8_9PEZI</name>
<keyword evidence="2" id="KW-0732">Signal</keyword>
<dbReference type="Proteomes" id="UP001278766">
    <property type="component" value="Unassembled WGS sequence"/>
</dbReference>
<sequence length="77" mass="8112">MGISPTARLLVTGMLLVTWLKLAVRPGVCGRSDRSAVGSSCLEQPLITGWDTPRMRMGDNTLPCPRTPDKAGVGSSA</sequence>
<dbReference type="RefSeq" id="XP_062660140.1">
    <property type="nucleotide sequence ID" value="XM_062803351.1"/>
</dbReference>
<evidence type="ECO:0000256" key="1">
    <source>
        <dbReference type="SAM" id="MobiDB-lite"/>
    </source>
</evidence>